<dbReference type="EMBL" id="MU393422">
    <property type="protein sequence ID" value="KAI4870953.1"/>
    <property type="molecule type" value="Genomic_DNA"/>
</dbReference>
<evidence type="ECO:0000313" key="1">
    <source>
        <dbReference type="EMBL" id="KAI4870953.1"/>
    </source>
</evidence>
<accession>A0ACB9ZH02</accession>
<protein>
    <submittedName>
        <fullName evidence="1">Uncharacterized protein</fullName>
    </submittedName>
</protein>
<reference evidence="1 2" key="1">
    <citation type="journal article" date="2022" name="New Phytol.">
        <title>Ecological generalism drives hyperdiversity of secondary metabolite gene clusters in xylarialean endophytes.</title>
        <authorList>
            <person name="Franco M.E.E."/>
            <person name="Wisecaver J.H."/>
            <person name="Arnold A.E."/>
            <person name="Ju Y.M."/>
            <person name="Slot J.C."/>
            <person name="Ahrendt S."/>
            <person name="Moore L.P."/>
            <person name="Eastman K.E."/>
            <person name="Scott K."/>
            <person name="Konkel Z."/>
            <person name="Mondo S.J."/>
            <person name="Kuo A."/>
            <person name="Hayes R.D."/>
            <person name="Haridas S."/>
            <person name="Andreopoulos B."/>
            <person name="Riley R."/>
            <person name="LaButti K."/>
            <person name="Pangilinan J."/>
            <person name="Lipzen A."/>
            <person name="Amirebrahimi M."/>
            <person name="Yan J."/>
            <person name="Adam C."/>
            <person name="Keymanesh K."/>
            <person name="Ng V."/>
            <person name="Louie K."/>
            <person name="Northen T."/>
            <person name="Drula E."/>
            <person name="Henrissat B."/>
            <person name="Hsieh H.M."/>
            <person name="Youens-Clark K."/>
            <person name="Lutzoni F."/>
            <person name="Miadlikowska J."/>
            <person name="Eastwood D.C."/>
            <person name="Hamelin R.C."/>
            <person name="Grigoriev I.V."/>
            <person name="U'Ren J.M."/>
        </authorList>
    </citation>
    <scope>NUCLEOTIDE SEQUENCE [LARGE SCALE GENOMIC DNA]</scope>
    <source>
        <strain evidence="1 2">CBS 119005</strain>
    </source>
</reference>
<organism evidence="1 2">
    <name type="scientific">Hypoxylon rubiginosum</name>
    <dbReference type="NCBI Taxonomy" id="110542"/>
    <lineage>
        <taxon>Eukaryota</taxon>
        <taxon>Fungi</taxon>
        <taxon>Dikarya</taxon>
        <taxon>Ascomycota</taxon>
        <taxon>Pezizomycotina</taxon>
        <taxon>Sordariomycetes</taxon>
        <taxon>Xylariomycetidae</taxon>
        <taxon>Xylariales</taxon>
        <taxon>Hypoxylaceae</taxon>
        <taxon>Hypoxylon</taxon>
    </lineage>
</organism>
<dbReference type="Proteomes" id="UP001497700">
    <property type="component" value="Unassembled WGS sequence"/>
</dbReference>
<comment type="caution">
    <text evidence="1">The sequence shown here is derived from an EMBL/GenBank/DDBJ whole genome shotgun (WGS) entry which is preliminary data.</text>
</comment>
<evidence type="ECO:0000313" key="2">
    <source>
        <dbReference type="Proteomes" id="UP001497700"/>
    </source>
</evidence>
<name>A0ACB9ZH02_9PEZI</name>
<proteinExistence type="predicted"/>
<sequence>MATPDTSTLTSSAQVFTAHTLPQVRAIHKSLHAQIDEKSARLRTQVGNSYRELLGTADAIVRMRDDMLAAQDVLARMGGQCGRTVVGAKVAGLARFRSTASATEDDDSPDDDLRMSRAARVQLLNACGLAVGRLLKGGAEGRGDRLVLAAKVLVLKRLLVSSFGSVDILHEETWVAIEGARKSLNSLRRRLLRAIEKVLEKVGDEVDRNDILKALTAYSLASSSGAKDVLRHFLSVRAEAITYEFDLEEHEKERDAENVLKGLDLYTKTLLDVQALVPNKLSDALSRLKKQHLLADESLLGLEGLRLDIYERWCGEEIQYFTPFIRHDDLDGKQAKEMLTSWAKKGGETLLQGLRRTIEHVSEFKTIVSLRTSVLQHWINDGGKARGFDPSIMLNGLREAIDERLLQILETRVAKLKLVGSEVTATLEAWQPGTSDQHRSLWNEEMVDMDVSGGANHITHEIISRLYGRNDAVARVVTSYESWRHLISSVGDLIDQLKRQRWDDDVEEIEDEDVIAERQKLLSKDDPELLQKKLDETIKGAFDDLDKQMASAWKSSSDSTDNGHIAMYLLRVLRDIRGRLPNLEGVKSFGLQNVPSLHEKLAIHVSTPPLEEFASSALTRRRVAGRALWEGEPALPTQPSTGTFKLLRDLVMSMGDAGLDLWTPAAVRTLKQSFGKQLVEVWRKELSSETVGEKEVDETSEKVTEEEPSMQEESSSAEASEDPPQSEKTIQGKSEKSKDIFIQWLYDIHLFQQCLGAEVSSEEGFRTFVTEAFEKTGLKDGANERLAKASQEYWKRTSLLFGLLA</sequence>
<keyword evidence="2" id="KW-1185">Reference proteome</keyword>
<gene>
    <name evidence="1" type="ORF">F4820DRAFT_455097</name>
</gene>